<feature type="region of interest" description="Disordered" evidence="2">
    <location>
        <begin position="607"/>
        <end position="633"/>
    </location>
</feature>
<evidence type="ECO:0000256" key="1">
    <source>
        <dbReference type="ARBA" id="ARBA00034497"/>
    </source>
</evidence>
<dbReference type="Pfam" id="PF13889">
    <property type="entry name" value="Chromosome_seg"/>
    <property type="match status" value="1"/>
</dbReference>
<feature type="compositionally biased region" description="Basic and acidic residues" evidence="2">
    <location>
        <begin position="1047"/>
        <end position="1064"/>
    </location>
</feature>
<feature type="compositionally biased region" description="Polar residues" evidence="2">
    <location>
        <begin position="369"/>
        <end position="379"/>
    </location>
</feature>
<dbReference type="Pfam" id="PF13915">
    <property type="entry name" value="DUF4210"/>
    <property type="match status" value="1"/>
</dbReference>
<comment type="similarity">
    <text evidence="1">Belongs to the ATOS family.</text>
</comment>
<dbReference type="InterPro" id="IPR033473">
    <property type="entry name" value="Atos-like_C"/>
</dbReference>
<dbReference type="InterPro" id="IPR025261">
    <property type="entry name" value="Atos-like_cons_dom"/>
</dbReference>
<protein>
    <submittedName>
        <fullName evidence="4">Uncharacterized protein KIAA1370</fullName>
    </submittedName>
</protein>
<feature type="region of interest" description="Disordered" evidence="2">
    <location>
        <begin position="835"/>
        <end position="866"/>
    </location>
</feature>
<feature type="region of interest" description="Disordered" evidence="2">
    <location>
        <begin position="361"/>
        <end position="381"/>
    </location>
</feature>
<dbReference type="AlphaFoldDB" id="A0A194PUQ2"/>
<reference evidence="4 5" key="1">
    <citation type="journal article" date="2015" name="Nat. Commun.">
        <title>Outbred genome sequencing and CRISPR/Cas9 gene editing in butterflies.</title>
        <authorList>
            <person name="Li X."/>
            <person name="Fan D."/>
            <person name="Zhang W."/>
            <person name="Liu G."/>
            <person name="Zhang L."/>
            <person name="Zhao L."/>
            <person name="Fang X."/>
            <person name="Chen L."/>
            <person name="Dong Y."/>
            <person name="Chen Y."/>
            <person name="Ding Y."/>
            <person name="Zhao R."/>
            <person name="Feng M."/>
            <person name="Zhu Y."/>
            <person name="Feng Y."/>
            <person name="Jiang X."/>
            <person name="Zhu D."/>
            <person name="Xiang H."/>
            <person name="Feng X."/>
            <person name="Li S."/>
            <person name="Wang J."/>
            <person name="Zhang G."/>
            <person name="Kronforst M.R."/>
            <person name="Wang W."/>
        </authorList>
    </citation>
    <scope>NUCLEOTIDE SEQUENCE [LARGE SCALE GENOMIC DNA]</scope>
    <source>
        <strain evidence="4">Ya'a_city_454_Px</strain>
        <tissue evidence="4">Whole body</tissue>
    </source>
</reference>
<dbReference type="EMBL" id="KQ459593">
    <property type="protein sequence ID" value="KPI96713.1"/>
    <property type="molecule type" value="Genomic_DNA"/>
</dbReference>
<name>A0A194PUQ2_PAPXU</name>
<accession>A0A194PUQ2</accession>
<dbReference type="PANTHER" id="PTHR13199:SF11">
    <property type="entry name" value="PROTEIN ATOSSA"/>
    <property type="match status" value="1"/>
</dbReference>
<evidence type="ECO:0000259" key="3">
    <source>
        <dbReference type="SMART" id="SM01177"/>
    </source>
</evidence>
<evidence type="ECO:0000313" key="5">
    <source>
        <dbReference type="Proteomes" id="UP000053268"/>
    </source>
</evidence>
<feature type="compositionally biased region" description="Basic and acidic residues" evidence="2">
    <location>
        <begin position="611"/>
        <end position="628"/>
    </location>
</feature>
<dbReference type="SMART" id="SM01177">
    <property type="entry name" value="DUF4210"/>
    <property type="match status" value="1"/>
</dbReference>
<dbReference type="PANTHER" id="PTHR13199">
    <property type="entry name" value="GH03947P"/>
    <property type="match status" value="1"/>
</dbReference>
<dbReference type="STRING" id="66420.A0A194PUQ2"/>
<feature type="domain" description="Atos-like conserved" evidence="3">
    <location>
        <begin position="869"/>
        <end position="925"/>
    </location>
</feature>
<sequence>MHSCEPLPTLGAPLAVAPASGPALLRQLGRLIVRARSPAARRTAKLRAVHPSTSQVVPQSNVECPEPQSAVEEQLDSHVTALWNEQIPVCIEVLLAPECAQCRAALGGGELAYEARPAPPLLLLERWTMRALLNKGHEAPGFSTSQWLLNAVRSQLHFSQLAAWRATLQQGPPHAQADPNERRRKLSRETCNFKKLEANCDEEEPPAEERKLNVVYSIKIPGESYKMTEFSRTPTDHRFPVTSIGGNMFLKVVLESLPRTDEIPTVKCTCQPKRRVSKETPPPAHDDLVGQLGDLSLGPRCAKFPDLALNSNLQRRNSLASNPTSAGYVYTSNSDTDKCNIVDDRMLTPCSENGKHKCNCDEESDGNHRSSISVSPQETTKLDERRLKEIAKYKRRLRKESKLKKLCDSTSSEGELKTTHTSIPILQAARFDRFRAIGCYRNQTYLTLPATRIESKSPFVETECIPPTEFRKSNTVSTQTDDIACQCGAVLQMQCTTCNRGMLTSENGCDRDMVRSENCDLVMTRSQGNCDRSMTRSEGNCDRGMTKSEGRCDLDMVTTDGNCDRGTVRSEDNCDRGIVRSESSCERDVIRSEGSCDRGMVRSEGSYDLAAADKENGARRKREEDDKALKKHKCDNPSSNLTCDIDSLVNGSISDKSGDESIIKRPKLRRFLPVVDRIEKIVADRTQRGREADHREKDIEELNLRDDDTVFSVPKPEAKRQKTYSINEDYVLYENCDYGSFDRCDAESPKEISDREGFKFPEPRSEHQVPSPTEVDRFRWRFDSAASMVFHSKTGLPLTSSPAPLRRGNNCFDFDDSINGVSGIKSALFHPAPAGEGAGCEAGGSPRPPTPPPRKPDKPRLRLGSSTGLLGSFEESALKGRLEPVATVHGFTAELGASGAFCPPHRRLPVTVFFYAPGGTNAPYMGHINLGASGYRVPRAGTVQVSLFNPHGTLVKMFVVLYELTRMPARARTFLRQRTLYVPAAAPHMPPPDHHKWLRYLIHLRFMTSKSGKLYLHTDIRIIVSRKADLDTATAHSALFRPIQSAREGDADQNKSDKKQEGEGTRTPNRVFGGCSDYAEIGYENSPGVPYELRSFTYAPDNPKYSPR</sequence>
<organism evidence="4 5">
    <name type="scientific">Papilio xuthus</name>
    <name type="common">Asian swallowtail butterfly</name>
    <dbReference type="NCBI Taxonomy" id="66420"/>
    <lineage>
        <taxon>Eukaryota</taxon>
        <taxon>Metazoa</taxon>
        <taxon>Ecdysozoa</taxon>
        <taxon>Arthropoda</taxon>
        <taxon>Hexapoda</taxon>
        <taxon>Insecta</taxon>
        <taxon>Pterygota</taxon>
        <taxon>Neoptera</taxon>
        <taxon>Endopterygota</taxon>
        <taxon>Lepidoptera</taxon>
        <taxon>Glossata</taxon>
        <taxon>Ditrysia</taxon>
        <taxon>Papilionoidea</taxon>
        <taxon>Papilionidae</taxon>
        <taxon>Papilioninae</taxon>
        <taxon>Papilio</taxon>
    </lineage>
</organism>
<proteinExistence type="inferred from homology"/>
<evidence type="ECO:0000256" key="2">
    <source>
        <dbReference type="SAM" id="MobiDB-lite"/>
    </source>
</evidence>
<evidence type="ECO:0000313" key="4">
    <source>
        <dbReference type="EMBL" id="KPI96713.1"/>
    </source>
</evidence>
<gene>
    <name evidence="4" type="ORF">RR46_12743</name>
</gene>
<dbReference type="Proteomes" id="UP000053268">
    <property type="component" value="Unassembled WGS sequence"/>
</dbReference>
<dbReference type="InterPro" id="IPR051506">
    <property type="entry name" value="ATOS_Transcription_Regulators"/>
</dbReference>
<keyword evidence="5" id="KW-1185">Reference proteome</keyword>
<feature type="region of interest" description="Disordered" evidence="2">
    <location>
        <begin position="1041"/>
        <end position="1072"/>
    </location>
</feature>